<evidence type="ECO:0000256" key="4">
    <source>
        <dbReference type="ARBA" id="ARBA00022741"/>
    </source>
</evidence>
<dbReference type="PANTHER" id="PTHR33463:SF105">
    <property type="entry name" value="AND NB-ARC DOMAIN DISEASE RESISTANCE PROTEIN, PUTATIVE-RELATED"/>
    <property type="match status" value="1"/>
</dbReference>
<dbReference type="Gene3D" id="1.10.8.430">
    <property type="entry name" value="Helical domain of apoptotic protease-activating factors"/>
    <property type="match status" value="1"/>
</dbReference>
<comment type="similarity">
    <text evidence="1">Belongs to the disease resistance NB-LRR family.</text>
</comment>
<keyword evidence="4" id="KW-0547">Nucleotide-binding</keyword>
<dbReference type="SUPFAM" id="SSF52058">
    <property type="entry name" value="L domain-like"/>
    <property type="match status" value="2"/>
</dbReference>
<evidence type="ECO:0000313" key="12">
    <source>
        <dbReference type="Proteomes" id="UP000289340"/>
    </source>
</evidence>
<dbReference type="PANTHER" id="PTHR33463">
    <property type="entry name" value="NB-ARC DOMAIN-CONTAINING PROTEIN-RELATED"/>
    <property type="match status" value="1"/>
</dbReference>
<evidence type="ECO:0000256" key="3">
    <source>
        <dbReference type="ARBA" id="ARBA00022737"/>
    </source>
</evidence>
<dbReference type="Proteomes" id="UP000053555">
    <property type="component" value="Unassembled WGS sequence"/>
</dbReference>
<keyword evidence="6" id="KW-0067">ATP-binding</keyword>
<dbReference type="EMBL" id="QZWG01000011">
    <property type="protein sequence ID" value="RZB80141.1"/>
    <property type="molecule type" value="Genomic_DNA"/>
</dbReference>
<dbReference type="FunFam" id="3.40.50.300:FF:001091">
    <property type="entry name" value="Probable disease resistance protein At1g61300"/>
    <property type="match status" value="1"/>
</dbReference>
<dbReference type="Pfam" id="PF23247">
    <property type="entry name" value="LRR_RPS2"/>
    <property type="match status" value="6"/>
</dbReference>
<dbReference type="InterPro" id="IPR057135">
    <property type="entry name" value="At4g27190-like_LRR"/>
</dbReference>
<evidence type="ECO:0000256" key="7">
    <source>
        <dbReference type="SAM" id="Coils"/>
    </source>
</evidence>
<dbReference type="SUPFAM" id="SSF52047">
    <property type="entry name" value="RNI-like"/>
    <property type="match status" value="1"/>
</dbReference>
<dbReference type="Gene3D" id="3.40.50.300">
    <property type="entry name" value="P-loop containing nucleotide triphosphate hydrolases"/>
    <property type="match status" value="1"/>
</dbReference>
<dbReference type="Gene3D" id="1.10.10.10">
    <property type="entry name" value="Winged helix-like DNA-binding domain superfamily/Winged helix DNA-binding domain"/>
    <property type="match status" value="1"/>
</dbReference>
<feature type="domain" description="Disease resistance protein At4g27190-like leucine-rich repeats" evidence="9">
    <location>
        <begin position="733"/>
        <end position="835"/>
    </location>
</feature>
<keyword evidence="5" id="KW-0611">Plant defense</keyword>
<keyword evidence="2" id="KW-0433">Leucine-rich repeat</keyword>
<accession>A0A0B2PUQ2</accession>
<keyword evidence="3" id="KW-0677">Repeat</keyword>
<evidence type="ECO:0000259" key="9">
    <source>
        <dbReference type="Pfam" id="PF23247"/>
    </source>
</evidence>
<feature type="domain" description="Disease resistance protein At4g27190-like leucine-rich repeats" evidence="9">
    <location>
        <begin position="1311"/>
        <end position="1407"/>
    </location>
</feature>
<gene>
    <name evidence="11" type="ORF">D0Y65_030054</name>
    <name evidence="10" type="ORF">glysoja_040600</name>
</gene>
<keyword evidence="12" id="KW-1185">Reference proteome</keyword>
<dbReference type="GO" id="GO:0043531">
    <property type="term" value="F:ADP binding"/>
    <property type="evidence" value="ECO:0007669"/>
    <property type="project" value="InterPro"/>
</dbReference>
<reference evidence="10" key="1">
    <citation type="submission" date="2014-07" db="EMBL/GenBank/DDBJ databases">
        <title>Identification of a novel salt tolerance gene in wild soybean by whole-genome sequencing.</title>
        <authorList>
            <person name="Lam H.-M."/>
            <person name="Qi X."/>
            <person name="Li M.-W."/>
            <person name="Liu X."/>
            <person name="Xie M."/>
            <person name="Ni M."/>
            <person name="Xu X."/>
        </authorList>
    </citation>
    <scope>NUCLEOTIDE SEQUENCE [LARGE SCALE GENOMIC DNA]</scope>
    <source>
        <tissue evidence="10">Root</tissue>
    </source>
</reference>
<keyword evidence="7" id="KW-0175">Coiled coil</keyword>
<feature type="domain" description="Disease resistance protein At4g27190-like leucine-rich repeats" evidence="9">
    <location>
        <begin position="978"/>
        <end position="1086"/>
    </location>
</feature>
<evidence type="ECO:0000313" key="10">
    <source>
        <dbReference type="EMBL" id="KHN13061.1"/>
    </source>
</evidence>
<dbReference type="InterPro" id="IPR032675">
    <property type="entry name" value="LRR_dom_sf"/>
</dbReference>
<evidence type="ECO:0000256" key="6">
    <source>
        <dbReference type="ARBA" id="ARBA00022840"/>
    </source>
</evidence>
<feature type="domain" description="Disease resistance protein At4g27190-like leucine-rich repeats" evidence="9">
    <location>
        <begin position="1158"/>
        <end position="1263"/>
    </location>
</feature>
<evidence type="ECO:0000256" key="1">
    <source>
        <dbReference type="ARBA" id="ARBA00008894"/>
    </source>
</evidence>
<dbReference type="Pfam" id="PF00931">
    <property type="entry name" value="NB-ARC"/>
    <property type="match status" value="1"/>
</dbReference>
<dbReference type="GO" id="GO:0005524">
    <property type="term" value="F:ATP binding"/>
    <property type="evidence" value="ECO:0007669"/>
    <property type="project" value="UniProtKB-KW"/>
</dbReference>
<dbReference type="Proteomes" id="UP000289340">
    <property type="component" value="Chromosome 11"/>
</dbReference>
<feature type="coiled-coil region" evidence="7">
    <location>
        <begin position="1934"/>
        <end position="1982"/>
    </location>
</feature>
<sequence length="2029" mass="231000">MEFLYGFASSISRDLVCGAVNQLRYPCCFNNFVEELEKEEGYLIATIYSVQNRFELAKKQTRKVAEVGDKWLKDANIDANKVNQLLKEARTKKSSCFGHCPNWIWRYQLGKKLANRKRKLEKCIEEGRQYVEIESIATLPFGTHDFLSEKSLTFESRQPAYEQLMEALKDDEVAVIGLYGMGGCGKTTLAMEVRKKVEAERLFDEVLFVPVSSTVQVQRIQEKIASSMQYIFPENEEMERAQRLYMRLTQDNRILVILDDVWEKLDFGAIGIPSTEHHKGCKILITTRSEEVCTMMDCHKKIHLPILTDGEAWNLFQKKALVSEGASDTLKHLAREISDKCKGLPVAIAAVASSLKGKAEEVWSVTLMRFTSSKPVNIGKGLQNPYTCLQLSYDNLDSEEAKSLFLLCSVFPEDSHIPIELLTRFAIGLGFVGEVCSYEEARNEVIVAKIKLTSSCLLLCVDDKRVKMHDLVRYVARRIAKNENKMIECALEKDATLEHNSVRYLCSKKIPDELDCSNLEFLYLYTNLDVSDGIFKGMRMLRVLFLCNKDRYRRPLLSMSLKSSTNLRCVLLRNWELGDISFLGDVKKLESLTLHNCSFLELPDVVATQLTSLRLLDLSECDMKHSPFEVIGRLPQLEELYFADHRSKWDFYNEHAAEFFQEFRVPQALQRYHIQLGNMFAGFQEEFLNHHRTLFLSYLDLSNAAFKDLAKKAEVLCLANIEGGAKNILPDIFQIEGGMSHLIELLIRDSEKIECLIDTSHHLSEVGAIFSNLHCLRIERMKHMGALYHGSLPPRCHFEKLKDLYLSHCPKLICLFTLEVAQNLVQLEKLEIISCPGLKHIVTDDDKEEISTNDKRLLFRKLKRLHVRECDKLKYLIPITFAHGLVQLENLEIVSNSELKYLFGHCTKGDHLAGQNQNELKIELTALEELTLIMLPEIISICPEVCYPTWPLLRQFTLQNCPGFSIVSINTCLAFHNNDIINEASYLTVQNIKEVRVNNCELEGIIQLAELSIDGKQDPLISCLEMLYLENLPQLRYICKGDKKSLNLLQNLQQMEVSGCRKLKSIFSACISGGLPQLKELKIENCSQLQQIIEDKEPQNPGSFNLPNLTRLTLKSCPILGSLFSASTAETLTSLEELTIEDCHGLKHIQIYGRAHTNKKEVIQDDHDFQSYVPFFPSLKKLSIMRCHLLEYVFSISFARGMRQLEIIEIREAPELRHVFGQNIHSSQQYQSKFQIEFPVLERVTLHSTPNMIGIFPENYSATCSSLQLLVMNNIGLSTLSINNLKVDLEATHSDHSSKTDSRVMSMTTKQKLASVIIENSEIKEIFNLEEFPINGQQMTLWIQVLELVNLPKLRYIWKSSKHFVCLQVQHLHELHICNCPKLKVIFSVSILRMLPLLKILIVKHCEELEQIIEDDKENGNGSNPQSPKVCFSHLKLLLVSHCNNLKHLFLISIYHEFPELEHLILNQNTRLVQVFQGETGVREGRVEVLLPKLKHVVLMQQPNLINLCDGIEFQTVINLLVHDCPKFSLTSTTTVEDMLRTSNSDKEIDFYLRPQLLNISGITTKGFDVLTSKKENKGTKDLQSWDQRLPLIPIPNLMKSIEDVVKDWIQEEAPSEEVKKETLSIGVEGAGLDGVVVAHTKPSGAEMVSDFWVVEQGDRPNQHRRGTSSCQRIQNLDDSIQEESNLLDKEGEVGVVSKNSIVAQRNEKPEMEIASEKPAIVNSLTNLELVEGASLSYLDIPLHKTHSNGLVDGQSMSEPFFMNQQKLLGEIASTVEIPQSEIMPSQTETYTAKESEGHTINILDFVANDLMSLFQPVEYDGEGQVTEDNQVVKVLADLERCLKMPLKDIASSETDSLLLLTALNFLSNLPLKDVTLSDGLKDIVDSMHTQFPSILCSFKQAFATTDKLEAHEAHQNVVAVTLASKISGAKNFMDEGQQKEAVLKERITRLKKEIKDCEADLSSLQEEKKKCIAETIRYKEEFENVRKDKSQMVEDQRKVRQELFEVGYKWSALCSRFAHNRIVSRNLS</sequence>
<name>A0A0B2PUQ2_GLYSO</name>
<dbReference type="Gramene" id="XM_028335229.1">
    <property type="protein sequence ID" value="XP_028191030.1"/>
    <property type="gene ID" value="LOC114376907"/>
</dbReference>
<dbReference type="InterPro" id="IPR050905">
    <property type="entry name" value="Plant_NBS-LRR"/>
</dbReference>
<dbReference type="GO" id="GO:0006952">
    <property type="term" value="P:defense response"/>
    <property type="evidence" value="ECO:0007669"/>
    <property type="project" value="UniProtKB-KW"/>
</dbReference>
<dbReference type="InterPro" id="IPR042197">
    <property type="entry name" value="Apaf_helical"/>
</dbReference>
<dbReference type="InterPro" id="IPR036388">
    <property type="entry name" value="WH-like_DNA-bd_sf"/>
</dbReference>
<feature type="domain" description="Disease resistance protein At4g27190-like leucine-rich repeats" evidence="9">
    <location>
        <begin position="1089"/>
        <end position="1143"/>
    </location>
</feature>
<evidence type="ECO:0000256" key="5">
    <source>
        <dbReference type="ARBA" id="ARBA00022821"/>
    </source>
</evidence>
<feature type="domain" description="Disease resistance protein At4g27190-like leucine-rich repeats" evidence="9">
    <location>
        <begin position="852"/>
        <end position="964"/>
    </location>
</feature>
<dbReference type="EMBL" id="KN662851">
    <property type="protein sequence ID" value="KHN13061.1"/>
    <property type="molecule type" value="Genomic_DNA"/>
</dbReference>
<evidence type="ECO:0000256" key="2">
    <source>
        <dbReference type="ARBA" id="ARBA00022614"/>
    </source>
</evidence>
<evidence type="ECO:0000259" key="8">
    <source>
        <dbReference type="Pfam" id="PF00931"/>
    </source>
</evidence>
<organism evidence="10">
    <name type="scientific">Glycine soja</name>
    <name type="common">Wild soybean</name>
    <dbReference type="NCBI Taxonomy" id="3848"/>
    <lineage>
        <taxon>Eukaryota</taxon>
        <taxon>Viridiplantae</taxon>
        <taxon>Streptophyta</taxon>
        <taxon>Embryophyta</taxon>
        <taxon>Tracheophyta</taxon>
        <taxon>Spermatophyta</taxon>
        <taxon>Magnoliopsida</taxon>
        <taxon>eudicotyledons</taxon>
        <taxon>Gunneridae</taxon>
        <taxon>Pentapetalae</taxon>
        <taxon>rosids</taxon>
        <taxon>fabids</taxon>
        <taxon>Fabales</taxon>
        <taxon>Fabaceae</taxon>
        <taxon>Papilionoideae</taxon>
        <taxon>50 kb inversion clade</taxon>
        <taxon>NPAAA clade</taxon>
        <taxon>indigoferoid/millettioid clade</taxon>
        <taxon>Phaseoleae</taxon>
        <taxon>Glycine</taxon>
        <taxon>Glycine subgen. Soja</taxon>
    </lineage>
</organism>
<reference evidence="11 12" key="2">
    <citation type="submission" date="2018-09" db="EMBL/GenBank/DDBJ databases">
        <title>A high-quality reference genome of wild soybean provides a powerful tool to mine soybean genomes.</title>
        <authorList>
            <person name="Xie M."/>
            <person name="Chung C.Y.L."/>
            <person name="Li M.-W."/>
            <person name="Wong F.-L."/>
            <person name="Chan T.-F."/>
            <person name="Lam H.-M."/>
        </authorList>
    </citation>
    <scope>NUCLEOTIDE SEQUENCE [LARGE SCALE GENOMIC DNA]</scope>
    <source>
        <strain evidence="12">cv. W05</strain>
        <tissue evidence="11">Hypocotyl of etiolated seedlings</tissue>
    </source>
</reference>
<dbReference type="InterPro" id="IPR002182">
    <property type="entry name" value="NB-ARC"/>
</dbReference>
<dbReference type="SUPFAM" id="SSF52540">
    <property type="entry name" value="P-loop containing nucleoside triphosphate hydrolases"/>
    <property type="match status" value="1"/>
</dbReference>
<dbReference type="InterPro" id="IPR027417">
    <property type="entry name" value="P-loop_NTPase"/>
</dbReference>
<dbReference type="Gene3D" id="3.80.10.10">
    <property type="entry name" value="Ribonuclease Inhibitor"/>
    <property type="match status" value="4"/>
</dbReference>
<evidence type="ECO:0000313" key="11">
    <source>
        <dbReference type="EMBL" id="RZB80141.1"/>
    </source>
</evidence>
<feature type="domain" description="NB-ARC" evidence="8">
    <location>
        <begin position="161"/>
        <end position="321"/>
    </location>
</feature>
<protein>
    <submittedName>
        <fullName evidence="10">Disease resistance protein</fullName>
    </submittedName>
</protein>
<proteinExistence type="inferred from homology"/>
<dbReference type="PRINTS" id="PR00364">
    <property type="entry name" value="DISEASERSIST"/>
</dbReference>